<dbReference type="PANTHER" id="PTHR33401">
    <property type="entry name" value="LIGHT-HARVESTING COMPLEX-LIKE PROTEIN OHP2, CHLOROPLASTIC"/>
    <property type="match status" value="1"/>
</dbReference>
<gene>
    <name evidence="2" type="ORF">AXF42_Ash009164</name>
</gene>
<organism evidence="2 3">
    <name type="scientific">Apostasia shenzhenica</name>
    <dbReference type="NCBI Taxonomy" id="1088818"/>
    <lineage>
        <taxon>Eukaryota</taxon>
        <taxon>Viridiplantae</taxon>
        <taxon>Streptophyta</taxon>
        <taxon>Embryophyta</taxon>
        <taxon>Tracheophyta</taxon>
        <taxon>Spermatophyta</taxon>
        <taxon>Magnoliopsida</taxon>
        <taxon>Liliopsida</taxon>
        <taxon>Asparagales</taxon>
        <taxon>Orchidaceae</taxon>
        <taxon>Apostasioideae</taxon>
        <taxon>Apostasia</taxon>
    </lineage>
</organism>
<evidence type="ECO:0000313" key="2">
    <source>
        <dbReference type="EMBL" id="PKA53668.1"/>
    </source>
</evidence>
<evidence type="ECO:0000256" key="1">
    <source>
        <dbReference type="SAM" id="MobiDB-lite"/>
    </source>
</evidence>
<dbReference type="Proteomes" id="UP000236161">
    <property type="component" value="Unassembled WGS sequence"/>
</dbReference>
<accession>A0A2I0ADN6</accession>
<keyword evidence="3" id="KW-1185">Reference proteome</keyword>
<feature type="compositionally biased region" description="Basic residues" evidence="1">
    <location>
        <begin position="58"/>
        <end position="72"/>
    </location>
</feature>
<dbReference type="AlphaFoldDB" id="A0A2I0ADN6"/>
<protein>
    <submittedName>
        <fullName evidence="2">Uncharacterized protein</fullName>
    </submittedName>
</protein>
<feature type="region of interest" description="Disordered" evidence="1">
    <location>
        <begin position="55"/>
        <end position="78"/>
    </location>
</feature>
<name>A0A2I0ADN6_9ASPA</name>
<evidence type="ECO:0000313" key="3">
    <source>
        <dbReference type="Proteomes" id="UP000236161"/>
    </source>
</evidence>
<dbReference type="OrthoDB" id="786843at2759"/>
<proteinExistence type="predicted"/>
<dbReference type="EMBL" id="KZ451993">
    <property type="protein sequence ID" value="PKA53668.1"/>
    <property type="molecule type" value="Genomic_DNA"/>
</dbReference>
<sequence>MLGILRLQSVQMECAEGDAGICNGKKPSSVAPCKEGTEKGEEDGGETNTLLASAMKKGGMKGRRQRSKRKKVQWNDRNGNKLAEVMEFQPRYK</sequence>
<reference evidence="2 3" key="1">
    <citation type="journal article" date="2017" name="Nature">
        <title>The Apostasia genome and the evolution of orchids.</title>
        <authorList>
            <person name="Zhang G.Q."/>
            <person name="Liu K.W."/>
            <person name="Li Z."/>
            <person name="Lohaus R."/>
            <person name="Hsiao Y.Y."/>
            <person name="Niu S.C."/>
            <person name="Wang J.Y."/>
            <person name="Lin Y.C."/>
            <person name="Xu Q."/>
            <person name="Chen L.J."/>
            <person name="Yoshida K."/>
            <person name="Fujiwara S."/>
            <person name="Wang Z.W."/>
            <person name="Zhang Y.Q."/>
            <person name="Mitsuda N."/>
            <person name="Wang M."/>
            <person name="Liu G.H."/>
            <person name="Pecoraro L."/>
            <person name="Huang H.X."/>
            <person name="Xiao X.J."/>
            <person name="Lin M."/>
            <person name="Wu X.Y."/>
            <person name="Wu W.L."/>
            <person name="Chen Y.Y."/>
            <person name="Chang S.B."/>
            <person name="Sakamoto S."/>
            <person name="Ohme-Takagi M."/>
            <person name="Yagi M."/>
            <person name="Zeng S.J."/>
            <person name="Shen C.Y."/>
            <person name="Yeh C.M."/>
            <person name="Luo Y.B."/>
            <person name="Tsai W.C."/>
            <person name="Van de Peer Y."/>
            <person name="Liu Z.J."/>
        </authorList>
    </citation>
    <scope>NUCLEOTIDE SEQUENCE [LARGE SCALE GENOMIC DNA]</scope>
    <source>
        <strain evidence="3">cv. Shenzhen</strain>
        <tissue evidence="2">Stem</tissue>
    </source>
</reference>
<dbReference type="PANTHER" id="PTHR33401:SF2">
    <property type="entry name" value="OS03G0138400 PROTEIN"/>
    <property type="match status" value="1"/>
</dbReference>